<sequence length="315" mass="35454">MSKTNYKLEDVIVIGVSSRALFDLEEENEIFQKKGLEEFAKHQFENEEKILGKGTAFPLVQALLNLNTKIDNKRLIEVVVMSRNSPETGLRMMRSIEKYELDITRTALTGGEPLAAYLDAFSIDLFLSKDEDDIQNAVDKDVAAAIVYDTPDSDFVGIKDQVRFAFDADAVVFSDESELIYKEQGLEAFLKHEKDNRDSPLNEGPFAKLIKMLALTQKEFQLGKAPIRIGIVTARNSPAHIRVIKTFKAWGVYIDSAFFLGGVSKDKVLKAFRPHIFFDDQDTHVGPASRVVPSSRVPYKSDSELSHFLKANKKD</sequence>
<dbReference type="EC" id="3.1.3.5" evidence="1"/>
<dbReference type="AlphaFoldDB" id="A0A6S6T658"/>
<accession>A0A6S6T658</accession>
<reference evidence="1" key="1">
    <citation type="submission" date="2020-01" db="EMBL/GenBank/DDBJ databases">
        <authorList>
            <person name="Meier V. D."/>
            <person name="Meier V D."/>
        </authorList>
    </citation>
    <scope>NUCLEOTIDE SEQUENCE</scope>
    <source>
        <strain evidence="1">HLG_WM_MAG_03</strain>
    </source>
</reference>
<dbReference type="Pfam" id="PF06189">
    <property type="entry name" value="5-nucleotidase"/>
    <property type="match status" value="1"/>
</dbReference>
<dbReference type="GO" id="GO:0008253">
    <property type="term" value="F:5'-nucleotidase activity"/>
    <property type="evidence" value="ECO:0007669"/>
    <property type="project" value="UniProtKB-EC"/>
</dbReference>
<dbReference type="GO" id="GO:0000166">
    <property type="term" value="F:nucleotide binding"/>
    <property type="evidence" value="ECO:0007669"/>
    <property type="project" value="InterPro"/>
</dbReference>
<dbReference type="GO" id="GO:0009117">
    <property type="term" value="P:nucleotide metabolic process"/>
    <property type="evidence" value="ECO:0007669"/>
    <property type="project" value="InterPro"/>
</dbReference>
<name>A0A6S6T658_9BACT</name>
<proteinExistence type="predicted"/>
<evidence type="ECO:0000313" key="1">
    <source>
        <dbReference type="EMBL" id="CAA6812087.1"/>
    </source>
</evidence>
<dbReference type="PANTHER" id="PTHR31367">
    <property type="entry name" value="CYTOSOLIC 5'-NUCLEOTIDASE 1 FAMILY MEMBER"/>
    <property type="match status" value="1"/>
</dbReference>
<keyword evidence="1" id="KW-0378">Hydrolase</keyword>
<dbReference type="GO" id="GO:0005737">
    <property type="term" value="C:cytoplasm"/>
    <property type="evidence" value="ECO:0007669"/>
    <property type="project" value="InterPro"/>
</dbReference>
<dbReference type="PANTHER" id="PTHR31367:SF5">
    <property type="entry name" value="CYTOSOLIC 5'-NUCLEOTIDASE 1A"/>
    <property type="match status" value="1"/>
</dbReference>
<dbReference type="EMBL" id="CACVAR010000211">
    <property type="protein sequence ID" value="CAA6812087.1"/>
    <property type="molecule type" value="Genomic_DNA"/>
</dbReference>
<dbReference type="InterPro" id="IPR010394">
    <property type="entry name" value="5-nucleotidase"/>
</dbReference>
<gene>
    <name evidence="1" type="ORF">HELGO_WM40979</name>
</gene>
<protein>
    <submittedName>
        <fullName evidence="1">5'-nucleotidase (EC)</fullName>
        <ecNumber evidence="1">3.1.3.5</ecNumber>
    </submittedName>
</protein>
<organism evidence="1">
    <name type="scientific">uncultured Sulfurovum sp</name>
    <dbReference type="NCBI Taxonomy" id="269237"/>
    <lineage>
        <taxon>Bacteria</taxon>
        <taxon>Pseudomonadati</taxon>
        <taxon>Campylobacterota</taxon>
        <taxon>Epsilonproteobacteria</taxon>
        <taxon>Campylobacterales</taxon>
        <taxon>Sulfurovaceae</taxon>
        <taxon>Sulfurovum</taxon>
        <taxon>environmental samples</taxon>
    </lineage>
</organism>
<dbReference type="GO" id="GO:0000287">
    <property type="term" value="F:magnesium ion binding"/>
    <property type="evidence" value="ECO:0007669"/>
    <property type="project" value="InterPro"/>
</dbReference>